<keyword evidence="2" id="KW-1185">Reference proteome</keyword>
<reference evidence="1 2" key="1">
    <citation type="submission" date="2016-11" db="EMBL/GenBank/DDBJ databases">
        <title>The macronuclear genome of Stentor coeruleus: a giant cell with tiny introns.</title>
        <authorList>
            <person name="Slabodnick M."/>
            <person name="Ruby J.G."/>
            <person name="Reiff S.B."/>
            <person name="Swart E.C."/>
            <person name="Gosai S."/>
            <person name="Prabakaran S."/>
            <person name="Witkowska E."/>
            <person name="Larue G.E."/>
            <person name="Fisher S."/>
            <person name="Freeman R.M."/>
            <person name="Gunawardena J."/>
            <person name="Chu W."/>
            <person name="Stover N.A."/>
            <person name="Gregory B.D."/>
            <person name="Nowacki M."/>
            <person name="Derisi J."/>
            <person name="Roy S.W."/>
            <person name="Marshall W.F."/>
            <person name="Sood P."/>
        </authorList>
    </citation>
    <scope>NUCLEOTIDE SEQUENCE [LARGE SCALE GENOMIC DNA]</scope>
    <source>
        <strain evidence="1">WM001</strain>
    </source>
</reference>
<name>A0A1R2C5D5_9CILI</name>
<comment type="caution">
    <text evidence="1">The sequence shown here is derived from an EMBL/GenBank/DDBJ whole genome shotgun (WGS) entry which is preliminary data.</text>
</comment>
<proteinExistence type="predicted"/>
<organism evidence="1 2">
    <name type="scientific">Stentor coeruleus</name>
    <dbReference type="NCBI Taxonomy" id="5963"/>
    <lineage>
        <taxon>Eukaryota</taxon>
        <taxon>Sar</taxon>
        <taxon>Alveolata</taxon>
        <taxon>Ciliophora</taxon>
        <taxon>Postciliodesmatophora</taxon>
        <taxon>Heterotrichea</taxon>
        <taxon>Heterotrichida</taxon>
        <taxon>Stentoridae</taxon>
        <taxon>Stentor</taxon>
    </lineage>
</organism>
<accession>A0A1R2C5D5</accession>
<protein>
    <submittedName>
        <fullName evidence="1">Uncharacterized protein</fullName>
    </submittedName>
</protein>
<sequence length="440" mass="51056">MVKAVFIASDTYKVEEICSTLKSYGIYKSNFIIDYTEESKSIFQKLSSALNIPRAPIKPLPFTTDKALQVLSILDSHDQILIIEKSKILEKALQHLFKSTDSFDFTTNIYIIYEEGSGYFTKPIKVRGHAFHIEQVEDQEILDDPESKFLQIANSTTLKFIRNYPQTRIKAYENAKTNIYLVLDEIKYLSKRLNSIGSILEENKESKHDTNNDSIEYSKLLEETRSLCQEIQVLKKESGEVTINLVPEEVEPNFNMIKFPIEKYKEDMIEFQEYQSDDHSEHIFTIKNLTDYELNDLRIFHSDSPLPIAFFSLKPHELITKKEEFFLDIIKYRGIIDFQVYYCSFPLSRPVESCCITIFSVAPVPGEKFKFFIEYKSHAIGATGILIMGNETVLLRNQRIKIFAQGTLTFDIPAQFKGDADIYFYHNNKRISNKKSIRIS</sequence>
<evidence type="ECO:0000313" key="1">
    <source>
        <dbReference type="EMBL" id="OMJ84191.1"/>
    </source>
</evidence>
<evidence type="ECO:0000313" key="2">
    <source>
        <dbReference type="Proteomes" id="UP000187209"/>
    </source>
</evidence>
<dbReference type="Proteomes" id="UP000187209">
    <property type="component" value="Unassembled WGS sequence"/>
</dbReference>
<gene>
    <name evidence="1" type="ORF">SteCoe_14743</name>
</gene>
<dbReference type="EMBL" id="MPUH01000277">
    <property type="protein sequence ID" value="OMJ84191.1"/>
    <property type="molecule type" value="Genomic_DNA"/>
</dbReference>
<dbReference type="AlphaFoldDB" id="A0A1R2C5D5"/>